<dbReference type="EMBL" id="OBQC01000003">
    <property type="protein sequence ID" value="SOC37613.1"/>
    <property type="molecule type" value="Genomic_DNA"/>
</dbReference>
<dbReference type="OrthoDB" id="2455173at2"/>
<organism evidence="1 2">
    <name type="scientific">Ureibacillus acetophenoni</name>
    <dbReference type="NCBI Taxonomy" id="614649"/>
    <lineage>
        <taxon>Bacteria</taxon>
        <taxon>Bacillati</taxon>
        <taxon>Bacillota</taxon>
        <taxon>Bacilli</taxon>
        <taxon>Bacillales</taxon>
        <taxon>Caryophanaceae</taxon>
        <taxon>Ureibacillus</taxon>
    </lineage>
</organism>
<gene>
    <name evidence="1" type="ORF">SAMN05877842_103291</name>
</gene>
<evidence type="ECO:0000313" key="2">
    <source>
        <dbReference type="Proteomes" id="UP000219252"/>
    </source>
</evidence>
<dbReference type="Proteomes" id="UP000219252">
    <property type="component" value="Unassembled WGS sequence"/>
</dbReference>
<dbReference type="RefSeq" id="WP_097148917.1">
    <property type="nucleotide sequence ID" value="NZ_OBQC01000003.1"/>
</dbReference>
<accession>A0A285U7B1</accession>
<sequence>MNRIQMLLTQIDCIDEMLSRKIENERNAMNDAFLTSLLNTHQKVSLAEKQFHVKNTCSPYSSDSRKFLVHYK</sequence>
<evidence type="ECO:0000313" key="1">
    <source>
        <dbReference type="EMBL" id="SOC37613.1"/>
    </source>
</evidence>
<dbReference type="AlphaFoldDB" id="A0A285U7B1"/>
<keyword evidence="2" id="KW-1185">Reference proteome</keyword>
<reference evidence="2" key="1">
    <citation type="submission" date="2017-08" db="EMBL/GenBank/DDBJ databases">
        <authorList>
            <person name="Varghese N."/>
            <person name="Submissions S."/>
        </authorList>
    </citation>
    <scope>NUCLEOTIDE SEQUENCE [LARGE SCALE GENOMIC DNA]</scope>
    <source>
        <strain evidence="2">JC23</strain>
    </source>
</reference>
<name>A0A285U7B1_9BACL</name>
<proteinExistence type="predicted"/>
<protein>
    <submittedName>
        <fullName evidence="1">Uncharacterized protein</fullName>
    </submittedName>
</protein>